<dbReference type="Pfam" id="PF14327">
    <property type="entry name" value="CSTF2_hinge"/>
    <property type="match status" value="1"/>
</dbReference>
<dbReference type="SUPFAM" id="SSF54928">
    <property type="entry name" value="RNA-binding domain, RBD"/>
    <property type="match status" value="1"/>
</dbReference>
<dbReference type="EMBL" id="CP063137">
    <property type="protein sequence ID" value="QOU22469.1"/>
    <property type="molecule type" value="Genomic_DNA"/>
</dbReference>
<dbReference type="RefSeq" id="XP_041138962.1">
    <property type="nucleotide sequence ID" value="XM_041281171.1"/>
</dbReference>
<dbReference type="Gene3D" id="3.30.70.330">
    <property type="match status" value="1"/>
</dbReference>
<dbReference type="SMART" id="SM00360">
    <property type="entry name" value="RRM"/>
    <property type="match status" value="1"/>
</dbReference>
<dbReference type="InterPro" id="IPR035979">
    <property type="entry name" value="RBD_domain_sf"/>
</dbReference>
<dbReference type="OrthoDB" id="15688at2759"/>
<dbReference type="GO" id="GO:0005847">
    <property type="term" value="C:mRNA cleavage and polyadenylation specificity factor complex"/>
    <property type="evidence" value="ECO:0007669"/>
    <property type="project" value="TreeGrafter"/>
</dbReference>
<accession>A0A871R9B8</accession>
<dbReference type="InterPro" id="IPR000504">
    <property type="entry name" value="RRM_dom"/>
</dbReference>
<gene>
    <name evidence="4" type="ORF">BRETT_002649</name>
</gene>
<reference evidence="4" key="2">
    <citation type="journal article" name="BMC Genomics">
        <title>New genome assemblies reveal patterns of domestication and adaptation across Brettanomyces (Dekkera) species.</title>
        <authorList>
            <person name="Roach M.J."/>
            <person name="Borneman A.R."/>
        </authorList>
    </citation>
    <scope>NUCLEOTIDE SEQUENCE</scope>
    <source>
        <strain evidence="4">UCD 2041</strain>
    </source>
</reference>
<sequence>MGVSPSMIILDRQILINYSSTSTNALNEIPKAVHIYPGLLVGTVYFWHGLREFQSHGQLQMSKVIYITSIPYDKTEEQVLDIAKSVGPVVSSKLLFDRETGKSRGVCLVEYPDYETASSAVRNLNNFPVSGGDGSKGGVMRRYLKCNFASESTIIRLLNGEGWNGGRGYGGENSGDSRYELEREIPPLPAGVNVMDSSMDGLNAAIYQALANINEPRMKNLVRDAKVMSDDNPELMGVLLETHPQLIYALVQSAMLLNLASPAKIKELLAEQVVEKANLENPAAESTDNVKEQAPEAKESKKTSSDASDEQVLTDEQKNVIKAICTMSEEEIKKSVTDPQQQKLYLEIKNRYSSTNL</sequence>
<reference evidence="4" key="1">
    <citation type="submission" date="2020-10" db="EMBL/GenBank/DDBJ databases">
        <authorList>
            <person name="Palmer J.M."/>
        </authorList>
    </citation>
    <scope>NUCLEOTIDE SEQUENCE</scope>
    <source>
        <strain evidence="4">UCD 2041</strain>
    </source>
</reference>
<dbReference type="InterPro" id="IPR012677">
    <property type="entry name" value="Nucleotide-bd_a/b_plait_sf"/>
</dbReference>
<dbReference type="GeneID" id="64574573"/>
<name>A0A871R9B8_DEKBR</name>
<dbReference type="AlphaFoldDB" id="A0A871R9B8"/>
<evidence type="ECO:0000256" key="2">
    <source>
        <dbReference type="SAM" id="MobiDB-lite"/>
    </source>
</evidence>
<feature type="compositionally biased region" description="Basic and acidic residues" evidence="2">
    <location>
        <begin position="288"/>
        <end position="304"/>
    </location>
</feature>
<organism evidence="4 5">
    <name type="scientific">Dekkera bruxellensis</name>
    <name type="common">Brettanomyces custersii</name>
    <dbReference type="NCBI Taxonomy" id="5007"/>
    <lineage>
        <taxon>Eukaryota</taxon>
        <taxon>Fungi</taxon>
        <taxon>Dikarya</taxon>
        <taxon>Ascomycota</taxon>
        <taxon>Saccharomycotina</taxon>
        <taxon>Pichiomycetes</taxon>
        <taxon>Pichiales</taxon>
        <taxon>Pichiaceae</taxon>
        <taxon>Brettanomyces</taxon>
    </lineage>
</organism>
<dbReference type="InterPro" id="IPR025742">
    <property type="entry name" value="CSTF2_hinge"/>
</dbReference>
<keyword evidence="1" id="KW-0694">RNA-binding</keyword>
<evidence type="ECO:0000313" key="5">
    <source>
        <dbReference type="Proteomes" id="UP000663131"/>
    </source>
</evidence>
<dbReference type="GO" id="GO:0003729">
    <property type="term" value="F:mRNA binding"/>
    <property type="evidence" value="ECO:0007669"/>
    <property type="project" value="TreeGrafter"/>
</dbReference>
<evidence type="ECO:0000259" key="3">
    <source>
        <dbReference type="PROSITE" id="PS50102"/>
    </source>
</evidence>
<dbReference type="Gene3D" id="1.25.40.630">
    <property type="match status" value="1"/>
</dbReference>
<dbReference type="Proteomes" id="UP000663131">
    <property type="component" value="Chromosome 9"/>
</dbReference>
<evidence type="ECO:0000256" key="1">
    <source>
        <dbReference type="PROSITE-ProRule" id="PRU00176"/>
    </source>
</evidence>
<dbReference type="KEGG" id="bbrx:BRETT_002649"/>
<feature type="domain" description="RRM" evidence="3">
    <location>
        <begin position="63"/>
        <end position="151"/>
    </location>
</feature>
<evidence type="ECO:0000313" key="4">
    <source>
        <dbReference type="EMBL" id="QOU22469.1"/>
    </source>
</evidence>
<protein>
    <recommendedName>
        <fullName evidence="3">RRM domain-containing protein</fullName>
    </recommendedName>
</protein>
<dbReference type="Pfam" id="PF00076">
    <property type="entry name" value="RRM_1"/>
    <property type="match status" value="1"/>
</dbReference>
<proteinExistence type="predicted"/>
<dbReference type="PROSITE" id="PS50102">
    <property type="entry name" value="RRM"/>
    <property type="match status" value="1"/>
</dbReference>
<dbReference type="PANTHER" id="PTHR45735">
    <property type="entry name" value="CLEAVAGE STIMULATION FACTOR SUBUNIT 2"/>
    <property type="match status" value="1"/>
</dbReference>
<feature type="region of interest" description="Disordered" evidence="2">
    <location>
        <begin position="280"/>
        <end position="314"/>
    </location>
</feature>
<dbReference type="PANTHER" id="PTHR45735:SF2">
    <property type="entry name" value="CLEAVAGE STIMULATION FACTOR SUBUNIT 2"/>
    <property type="match status" value="1"/>
</dbReference>